<dbReference type="SUPFAM" id="SSF57667">
    <property type="entry name" value="beta-beta-alpha zinc fingers"/>
    <property type="match status" value="3"/>
</dbReference>
<sequence>MANRLSFHSKLSSIMDTMAKSALSQVSKLVDEDSAELRMEVYRLLVANSALAEKVNNLECELTIVRSDTSTISKGHRSVGVQTACSRDEDASGVSGSPTIKEIFGKDWCMNLWKDRDPYSLQTGTGPPMAAEKSVEMHSEQIKDDGYIQSTATCSPQESTEAEHEESMAEESGQLAGDYSVNGSSTCSLLFDQGGERLTKSSEETTVQLISIGDTGEAFSCHIIPIEEDEDDDDVQFVEESQHESAQNAAAAGPSQDEQQTSSTSCNEICTEPTDSCEDFSMPNPESSMVTNTDTFSCHICSRTFFHKGTLTRHMKSHKSNFCSICKQNFPHRKKLNSHRCVPPVPSKSLSRSCELCGKTFANPSALRIHYVVHTGEKPYRCSLCGKWFTQKGNLKCHMRIHTGERPFRCVKCGKNFTQKVNLSHHLMAHLKHDVAGEQPVDQKQVKDLKEETKKCLVIAQDEDPRLF</sequence>
<keyword evidence="8" id="KW-0238">DNA-binding</keyword>
<feature type="domain" description="C2H2-type" evidence="13">
    <location>
        <begin position="296"/>
        <end position="318"/>
    </location>
</feature>
<accession>A0A1A7XLD2</accession>
<dbReference type="Gene3D" id="3.30.160.60">
    <property type="entry name" value="Classic Zinc Finger"/>
    <property type="match status" value="4"/>
</dbReference>
<evidence type="ECO:0000256" key="9">
    <source>
        <dbReference type="ARBA" id="ARBA00023163"/>
    </source>
</evidence>
<dbReference type="GO" id="GO:0000978">
    <property type="term" value="F:RNA polymerase II cis-regulatory region sequence-specific DNA binding"/>
    <property type="evidence" value="ECO:0007669"/>
    <property type="project" value="TreeGrafter"/>
</dbReference>
<feature type="compositionally biased region" description="Polar residues" evidence="12">
    <location>
        <begin position="256"/>
        <end position="267"/>
    </location>
</feature>
<comment type="function">
    <text evidence="1">May be involved in transcriptional regulation.</text>
</comment>
<comment type="subcellular location">
    <subcellularLocation>
        <location evidence="2">Nucleus</location>
    </subcellularLocation>
</comment>
<evidence type="ECO:0000256" key="8">
    <source>
        <dbReference type="ARBA" id="ARBA00023125"/>
    </source>
</evidence>
<evidence type="ECO:0000256" key="10">
    <source>
        <dbReference type="ARBA" id="ARBA00023242"/>
    </source>
</evidence>
<evidence type="ECO:0000256" key="1">
    <source>
        <dbReference type="ARBA" id="ARBA00003767"/>
    </source>
</evidence>
<keyword evidence="10" id="KW-0539">Nucleus</keyword>
<feature type="domain" description="C2H2-type" evidence="13">
    <location>
        <begin position="408"/>
        <end position="430"/>
    </location>
</feature>
<evidence type="ECO:0000256" key="4">
    <source>
        <dbReference type="ARBA" id="ARBA00022737"/>
    </source>
</evidence>
<reference evidence="14" key="2">
    <citation type="submission" date="2016-06" db="EMBL/GenBank/DDBJ databases">
        <title>The genome of a short-lived fish provides insights into sex chromosome evolution and the genetic control of aging.</title>
        <authorList>
            <person name="Reichwald K."/>
            <person name="Felder M."/>
            <person name="Petzold A."/>
            <person name="Koch P."/>
            <person name="Groth M."/>
            <person name="Platzer M."/>
        </authorList>
    </citation>
    <scope>NUCLEOTIDE SEQUENCE</scope>
    <source>
        <tissue evidence="14">Brain</tissue>
    </source>
</reference>
<dbReference type="PANTHER" id="PTHR24388">
    <property type="entry name" value="ZINC FINGER PROTEIN"/>
    <property type="match status" value="1"/>
</dbReference>
<dbReference type="SMART" id="SM00355">
    <property type="entry name" value="ZnF_C2H2"/>
    <property type="match status" value="4"/>
</dbReference>
<keyword evidence="7" id="KW-0805">Transcription regulation</keyword>
<evidence type="ECO:0000256" key="6">
    <source>
        <dbReference type="ARBA" id="ARBA00022833"/>
    </source>
</evidence>
<evidence type="ECO:0000256" key="3">
    <source>
        <dbReference type="ARBA" id="ARBA00022723"/>
    </source>
</evidence>
<keyword evidence="6" id="KW-0862">Zinc</keyword>
<feature type="region of interest" description="Disordered" evidence="12">
    <location>
        <begin position="152"/>
        <end position="174"/>
    </location>
</feature>
<organism evidence="14">
    <name type="scientific">Iconisemion striatum</name>
    <dbReference type="NCBI Taxonomy" id="60296"/>
    <lineage>
        <taxon>Eukaryota</taxon>
        <taxon>Metazoa</taxon>
        <taxon>Chordata</taxon>
        <taxon>Craniata</taxon>
        <taxon>Vertebrata</taxon>
        <taxon>Euteleostomi</taxon>
        <taxon>Actinopterygii</taxon>
        <taxon>Neopterygii</taxon>
        <taxon>Teleostei</taxon>
        <taxon>Neoteleostei</taxon>
        <taxon>Acanthomorphata</taxon>
        <taxon>Ovalentaria</taxon>
        <taxon>Atherinomorphae</taxon>
        <taxon>Cyprinodontiformes</taxon>
        <taxon>Nothobranchiidae</taxon>
        <taxon>Iconisemion</taxon>
    </lineage>
</organism>
<dbReference type="PANTHER" id="PTHR24388:SF104">
    <property type="entry name" value="AT-RICH BINDING PROTEIN-RELATED"/>
    <property type="match status" value="1"/>
</dbReference>
<dbReference type="PROSITE" id="PS00028">
    <property type="entry name" value="ZINC_FINGER_C2H2_1"/>
    <property type="match status" value="4"/>
</dbReference>
<feature type="region of interest" description="Disordered" evidence="12">
    <location>
        <begin position="232"/>
        <end position="267"/>
    </location>
</feature>
<keyword evidence="9" id="KW-0804">Transcription</keyword>
<evidence type="ECO:0000256" key="2">
    <source>
        <dbReference type="ARBA" id="ARBA00004123"/>
    </source>
</evidence>
<dbReference type="EMBL" id="HADX01002820">
    <property type="protein sequence ID" value="SBP25052.1"/>
    <property type="molecule type" value="Transcribed_RNA"/>
</dbReference>
<name>A0A1A7XLD2_9TELE</name>
<dbReference type="GO" id="GO:0000981">
    <property type="term" value="F:DNA-binding transcription factor activity, RNA polymerase II-specific"/>
    <property type="evidence" value="ECO:0007669"/>
    <property type="project" value="TreeGrafter"/>
</dbReference>
<reference evidence="14" key="1">
    <citation type="submission" date="2016-05" db="EMBL/GenBank/DDBJ databases">
        <authorList>
            <person name="Lavstsen T."/>
            <person name="Jespersen J.S."/>
        </authorList>
    </citation>
    <scope>NUCLEOTIDE SEQUENCE</scope>
    <source>
        <tissue evidence="14">Brain</tissue>
    </source>
</reference>
<keyword evidence="4" id="KW-0677">Repeat</keyword>
<dbReference type="InterPro" id="IPR050527">
    <property type="entry name" value="Snail/Krueppel_Znf"/>
</dbReference>
<gene>
    <name evidence="14" type="primary">Nfu_g_1_007700</name>
</gene>
<dbReference type="Pfam" id="PF13894">
    <property type="entry name" value="zf-C2H2_4"/>
    <property type="match status" value="1"/>
</dbReference>
<dbReference type="FunFam" id="3.30.160.60:FF:000965">
    <property type="entry name" value="Neurotrophin receptor-interacting factor homolog"/>
    <property type="match status" value="1"/>
</dbReference>
<dbReference type="InterPro" id="IPR013087">
    <property type="entry name" value="Znf_C2H2_type"/>
</dbReference>
<protein>
    <recommendedName>
        <fullName evidence="13">C2H2-type domain-containing protein</fullName>
    </recommendedName>
</protein>
<evidence type="ECO:0000256" key="5">
    <source>
        <dbReference type="ARBA" id="ARBA00022771"/>
    </source>
</evidence>
<feature type="domain" description="C2H2-type" evidence="13">
    <location>
        <begin position="380"/>
        <end position="407"/>
    </location>
</feature>
<evidence type="ECO:0000256" key="12">
    <source>
        <dbReference type="SAM" id="MobiDB-lite"/>
    </source>
</evidence>
<dbReference type="FunFam" id="3.30.160.60:FF:000912">
    <property type="entry name" value="Zinc finger protein 660"/>
    <property type="match status" value="1"/>
</dbReference>
<dbReference type="GO" id="GO:0005634">
    <property type="term" value="C:nucleus"/>
    <property type="evidence" value="ECO:0007669"/>
    <property type="project" value="UniProtKB-SubCell"/>
</dbReference>
<dbReference type="GO" id="GO:0008270">
    <property type="term" value="F:zinc ion binding"/>
    <property type="evidence" value="ECO:0007669"/>
    <property type="project" value="UniProtKB-KW"/>
</dbReference>
<evidence type="ECO:0000256" key="11">
    <source>
        <dbReference type="PROSITE-ProRule" id="PRU00042"/>
    </source>
</evidence>
<dbReference type="EMBL" id="HADW01017403">
    <property type="protein sequence ID" value="SBP18803.1"/>
    <property type="molecule type" value="Transcribed_RNA"/>
</dbReference>
<evidence type="ECO:0000259" key="13">
    <source>
        <dbReference type="PROSITE" id="PS50157"/>
    </source>
</evidence>
<dbReference type="PROSITE" id="PS50157">
    <property type="entry name" value="ZINC_FINGER_C2H2_2"/>
    <property type="match status" value="4"/>
</dbReference>
<evidence type="ECO:0000313" key="14">
    <source>
        <dbReference type="EMBL" id="SBP18803.1"/>
    </source>
</evidence>
<dbReference type="InterPro" id="IPR036236">
    <property type="entry name" value="Znf_C2H2_sf"/>
</dbReference>
<dbReference type="Pfam" id="PF00096">
    <property type="entry name" value="zf-C2H2"/>
    <property type="match status" value="3"/>
</dbReference>
<evidence type="ECO:0000256" key="7">
    <source>
        <dbReference type="ARBA" id="ARBA00023015"/>
    </source>
</evidence>
<proteinExistence type="predicted"/>
<keyword evidence="3" id="KW-0479">Metal-binding</keyword>
<dbReference type="FunFam" id="3.30.160.60:FF:000097">
    <property type="entry name" value="Zinc finger protein"/>
    <property type="match status" value="1"/>
</dbReference>
<feature type="domain" description="C2H2-type" evidence="13">
    <location>
        <begin position="352"/>
        <end position="379"/>
    </location>
</feature>
<dbReference type="AlphaFoldDB" id="A0A1A7XLD2"/>
<keyword evidence="5 11" id="KW-0863">Zinc-finger</keyword>